<dbReference type="InterPro" id="IPR001867">
    <property type="entry name" value="OmpR/PhoB-type_DNA-bd"/>
</dbReference>
<dbReference type="EMBL" id="CP046294">
    <property type="protein sequence ID" value="QGR71766.1"/>
    <property type="molecule type" value="Genomic_DNA"/>
</dbReference>
<accession>A0A0T9N1J3</accession>
<feature type="DNA-binding region" description="OmpR/PhoB-type" evidence="2">
    <location>
        <begin position="17"/>
        <end position="122"/>
    </location>
</feature>
<dbReference type="EMBL" id="CPZJ01000028">
    <property type="protein sequence ID" value="CNG69256.1"/>
    <property type="molecule type" value="Genomic_DNA"/>
</dbReference>
<evidence type="ECO:0000259" key="3">
    <source>
        <dbReference type="PROSITE" id="PS51755"/>
    </source>
</evidence>
<reference evidence="4 6" key="1">
    <citation type="submission" date="2015-03" db="EMBL/GenBank/DDBJ databases">
        <authorList>
            <person name="Murphy D."/>
        </authorList>
    </citation>
    <scope>NUCLEOTIDE SEQUENCE [LARGE SCALE GENOMIC DNA]</scope>
    <source>
        <strain evidence="4 6">BR165/97</strain>
    </source>
</reference>
<dbReference type="Proteomes" id="UP000424966">
    <property type="component" value="Chromosome"/>
</dbReference>
<organism evidence="4 6">
    <name type="scientific">Yersinia intermedia</name>
    <dbReference type="NCBI Taxonomy" id="631"/>
    <lineage>
        <taxon>Bacteria</taxon>
        <taxon>Pseudomonadati</taxon>
        <taxon>Pseudomonadota</taxon>
        <taxon>Gammaproteobacteria</taxon>
        <taxon>Enterobacterales</taxon>
        <taxon>Yersiniaceae</taxon>
        <taxon>Yersinia</taxon>
    </lineage>
</organism>
<keyword evidence="1 2" id="KW-0238">DNA-binding</keyword>
<dbReference type="SMART" id="SM00862">
    <property type="entry name" value="Trans_reg_C"/>
    <property type="match status" value="1"/>
</dbReference>
<dbReference type="InterPro" id="IPR016032">
    <property type="entry name" value="Sig_transdc_resp-reg_C-effctor"/>
</dbReference>
<dbReference type="Proteomes" id="UP000038750">
    <property type="component" value="Unassembled WGS sequence"/>
</dbReference>
<dbReference type="PROSITE" id="PS51755">
    <property type="entry name" value="OMPR_PHOB"/>
    <property type="match status" value="1"/>
</dbReference>
<dbReference type="Gene3D" id="1.10.10.10">
    <property type="entry name" value="Winged helix-like DNA-binding domain superfamily/Winged helix DNA-binding domain"/>
    <property type="match status" value="1"/>
</dbReference>
<evidence type="ECO:0000313" key="6">
    <source>
        <dbReference type="Proteomes" id="UP000038750"/>
    </source>
</evidence>
<keyword evidence="7" id="KW-1185">Reference proteome</keyword>
<reference evidence="5 7" key="2">
    <citation type="submission" date="2019-11" db="EMBL/GenBank/DDBJ databases">
        <title>FDA dAtabase for Regulatory Grade micrObial Sequences (FDA-ARGOS): Supporting development and validation of Infectious Disease Dx tests.</title>
        <authorList>
            <person name="Patel R."/>
            <person name="Rucinski S."/>
            <person name="Tallon L."/>
            <person name="Sadzewicz L."/>
            <person name="Vavikolanu K."/>
            <person name="Mehta A."/>
            <person name="Aluvathingal J."/>
            <person name="Nadendla S."/>
            <person name="Nandy P."/>
            <person name="Geyer C."/>
            <person name="Yan Y."/>
            <person name="Sichtig H."/>
        </authorList>
    </citation>
    <scope>NUCLEOTIDE SEQUENCE [LARGE SCALE GENOMIC DNA]</scope>
    <source>
        <strain evidence="5 7">FDAARGOS_729</strain>
    </source>
</reference>
<sequence length="151" mass="17579">MILTKNSEVFVYLISDDIYVHISHGVMIRTYTTRRFKNYTIDTVILGTGTLMRLLTYLLEHANKDVIYYPDIMSSVWDNNGLVSSYKRLSQVIIELKSKLVEIGLPADFIQIIRGQGYRIEEKMIKPLSFRKEKCELREVCVDPTPSSYFN</sequence>
<dbReference type="AlphaFoldDB" id="A0A0T9N1J3"/>
<gene>
    <name evidence="4" type="ORF">ERS008530_04422</name>
    <name evidence="5" type="ORF">FOC37_16200</name>
</gene>
<dbReference type="SUPFAM" id="SSF46894">
    <property type="entry name" value="C-terminal effector domain of the bipartite response regulators"/>
    <property type="match status" value="1"/>
</dbReference>
<dbReference type="GO" id="GO:0006355">
    <property type="term" value="P:regulation of DNA-templated transcription"/>
    <property type="evidence" value="ECO:0007669"/>
    <property type="project" value="InterPro"/>
</dbReference>
<dbReference type="GO" id="GO:0003677">
    <property type="term" value="F:DNA binding"/>
    <property type="evidence" value="ECO:0007669"/>
    <property type="project" value="UniProtKB-UniRule"/>
</dbReference>
<evidence type="ECO:0000256" key="2">
    <source>
        <dbReference type="PROSITE-ProRule" id="PRU01091"/>
    </source>
</evidence>
<dbReference type="Pfam" id="PF00486">
    <property type="entry name" value="Trans_reg_C"/>
    <property type="match status" value="1"/>
</dbReference>
<evidence type="ECO:0000313" key="7">
    <source>
        <dbReference type="Proteomes" id="UP000424966"/>
    </source>
</evidence>
<proteinExistence type="predicted"/>
<dbReference type="OrthoDB" id="6485260at2"/>
<protein>
    <submittedName>
        <fullName evidence="4">Transcriptional regulatory protein, C terminal</fullName>
    </submittedName>
</protein>
<name>A0A0T9N1J3_YERIN</name>
<dbReference type="GO" id="GO:0000160">
    <property type="term" value="P:phosphorelay signal transduction system"/>
    <property type="evidence" value="ECO:0007669"/>
    <property type="project" value="InterPro"/>
</dbReference>
<dbReference type="InterPro" id="IPR036388">
    <property type="entry name" value="WH-like_DNA-bd_sf"/>
</dbReference>
<evidence type="ECO:0000256" key="1">
    <source>
        <dbReference type="ARBA" id="ARBA00023125"/>
    </source>
</evidence>
<evidence type="ECO:0000313" key="4">
    <source>
        <dbReference type="EMBL" id="CNG69256.1"/>
    </source>
</evidence>
<evidence type="ECO:0000313" key="5">
    <source>
        <dbReference type="EMBL" id="QGR71766.1"/>
    </source>
</evidence>
<dbReference type="RefSeq" id="WP_080547907.1">
    <property type="nucleotide sequence ID" value="NZ_JAUEIA010000004.1"/>
</dbReference>
<feature type="domain" description="OmpR/PhoB-type" evidence="3">
    <location>
        <begin position="17"/>
        <end position="122"/>
    </location>
</feature>